<proteinExistence type="predicted"/>
<dbReference type="OrthoDB" id="4369127at2759"/>
<comment type="caution">
    <text evidence="1">The sequence shown here is derived from an EMBL/GenBank/DDBJ whole genome shotgun (WGS) entry which is preliminary data.</text>
</comment>
<protein>
    <submittedName>
        <fullName evidence="1">Uncharacterized protein</fullName>
    </submittedName>
</protein>
<evidence type="ECO:0000313" key="2">
    <source>
        <dbReference type="Proteomes" id="UP000193411"/>
    </source>
</evidence>
<dbReference type="AlphaFoldDB" id="A0A1Y2HGL1"/>
<reference evidence="1 2" key="1">
    <citation type="submission" date="2016-07" db="EMBL/GenBank/DDBJ databases">
        <title>Pervasive Adenine N6-methylation of Active Genes in Fungi.</title>
        <authorList>
            <consortium name="DOE Joint Genome Institute"/>
            <person name="Mondo S.J."/>
            <person name="Dannebaum R.O."/>
            <person name="Kuo R.C."/>
            <person name="Labutti K."/>
            <person name="Haridas S."/>
            <person name="Kuo A."/>
            <person name="Salamov A."/>
            <person name="Ahrendt S.R."/>
            <person name="Lipzen A."/>
            <person name="Sullivan W."/>
            <person name="Andreopoulos W.B."/>
            <person name="Clum A."/>
            <person name="Lindquist E."/>
            <person name="Daum C."/>
            <person name="Ramamoorthy G.K."/>
            <person name="Gryganskyi A."/>
            <person name="Culley D."/>
            <person name="Magnuson J.K."/>
            <person name="James T.Y."/>
            <person name="O'Malley M.A."/>
            <person name="Stajich J.E."/>
            <person name="Spatafora J.W."/>
            <person name="Visel A."/>
            <person name="Grigoriev I.V."/>
        </authorList>
    </citation>
    <scope>NUCLEOTIDE SEQUENCE [LARGE SCALE GENOMIC DNA]</scope>
    <source>
        <strain evidence="1 2">PL171</strain>
    </source>
</reference>
<accession>A0A1Y2HGL1</accession>
<name>A0A1Y2HGL1_9FUNG</name>
<dbReference type="Proteomes" id="UP000193411">
    <property type="component" value="Unassembled WGS sequence"/>
</dbReference>
<sequence length="122" mass="13515">MDSSVPVYTDIGKVNTTRSQLLIALSQAYALVSRTTGLRRVDYASRPTVAFKVGVLVALYTPVQSNAKKQIAKKLSLAWQFPFRVVKIVSPSTYDLVHVPARNRTHASIHVSRLKPVVARPE</sequence>
<keyword evidence="2" id="KW-1185">Reference proteome</keyword>
<dbReference type="EMBL" id="MCFL01000033">
    <property type="protein sequence ID" value="ORZ33738.1"/>
    <property type="molecule type" value="Genomic_DNA"/>
</dbReference>
<organism evidence="1 2">
    <name type="scientific">Catenaria anguillulae PL171</name>
    <dbReference type="NCBI Taxonomy" id="765915"/>
    <lineage>
        <taxon>Eukaryota</taxon>
        <taxon>Fungi</taxon>
        <taxon>Fungi incertae sedis</taxon>
        <taxon>Blastocladiomycota</taxon>
        <taxon>Blastocladiomycetes</taxon>
        <taxon>Blastocladiales</taxon>
        <taxon>Catenariaceae</taxon>
        <taxon>Catenaria</taxon>
    </lineage>
</organism>
<evidence type="ECO:0000313" key="1">
    <source>
        <dbReference type="EMBL" id="ORZ33738.1"/>
    </source>
</evidence>
<gene>
    <name evidence="1" type="ORF">BCR44DRAFT_75941</name>
</gene>